<dbReference type="InterPro" id="IPR001087">
    <property type="entry name" value="GDSL"/>
</dbReference>
<dbReference type="Proteomes" id="UP000712600">
    <property type="component" value="Unassembled WGS sequence"/>
</dbReference>
<evidence type="ECO:0000313" key="3">
    <source>
        <dbReference type="Proteomes" id="UP000712600"/>
    </source>
</evidence>
<dbReference type="GO" id="GO:0048046">
    <property type="term" value="C:apoplast"/>
    <property type="evidence" value="ECO:0007669"/>
    <property type="project" value="TreeGrafter"/>
</dbReference>
<evidence type="ECO:0000256" key="1">
    <source>
        <dbReference type="ARBA" id="ARBA00008668"/>
    </source>
</evidence>
<dbReference type="InterPro" id="IPR050592">
    <property type="entry name" value="GDSL_lipolytic_enzyme"/>
</dbReference>
<feature type="non-terminal residue" evidence="2">
    <location>
        <position position="1"/>
    </location>
</feature>
<dbReference type="Gene3D" id="3.40.50.1110">
    <property type="entry name" value="SGNH hydrolase"/>
    <property type="match status" value="2"/>
</dbReference>
<proteinExistence type="inferred from homology"/>
<dbReference type="PANTHER" id="PTHR45642">
    <property type="entry name" value="GDSL ESTERASE/LIPASE EXL3"/>
    <property type="match status" value="1"/>
</dbReference>
<accession>A0A8S9NU41</accession>
<dbReference type="EMBL" id="QGKX02001521">
    <property type="protein sequence ID" value="KAF3505561.1"/>
    <property type="molecule type" value="Genomic_DNA"/>
</dbReference>
<comment type="caution">
    <text evidence="2">The sequence shown here is derived from an EMBL/GenBank/DDBJ whole genome shotgun (WGS) entry which is preliminary data.</text>
</comment>
<reference evidence="2" key="1">
    <citation type="submission" date="2019-12" db="EMBL/GenBank/DDBJ databases">
        <title>Genome sequencing and annotation of Brassica cretica.</title>
        <authorList>
            <person name="Studholme D.J."/>
            <person name="Sarris P."/>
        </authorList>
    </citation>
    <scope>NUCLEOTIDE SEQUENCE</scope>
    <source>
        <strain evidence="2">PFS-109/04</strain>
        <tissue evidence="2">Leaf</tissue>
    </source>
</reference>
<gene>
    <name evidence="2" type="ORF">F2Q69_00003586</name>
</gene>
<organism evidence="2 3">
    <name type="scientific">Brassica cretica</name>
    <name type="common">Mustard</name>
    <dbReference type="NCBI Taxonomy" id="69181"/>
    <lineage>
        <taxon>Eukaryota</taxon>
        <taxon>Viridiplantae</taxon>
        <taxon>Streptophyta</taxon>
        <taxon>Embryophyta</taxon>
        <taxon>Tracheophyta</taxon>
        <taxon>Spermatophyta</taxon>
        <taxon>Magnoliopsida</taxon>
        <taxon>eudicotyledons</taxon>
        <taxon>Gunneridae</taxon>
        <taxon>Pentapetalae</taxon>
        <taxon>rosids</taxon>
        <taxon>malvids</taxon>
        <taxon>Brassicales</taxon>
        <taxon>Brassicaceae</taxon>
        <taxon>Brassiceae</taxon>
        <taxon>Brassica</taxon>
    </lineage>
</organism>
<sequence length="236" mass="26123">APTTLIPAIITFGNSVVNVGKNNYLSALLRAEYPTYGREFANLKSTARFCKGKLVTDITTETLGFSKYSPAKLSKSRSFRKESQVYAIGARKIGVTPLPQTGCLPAARNLFGFHEKGCVSRLHADAQQFNKKLYADVSKLQKQYSDLKIVVYDIFSPLYDLVQSPAKSGFSEATKGCCGTRTVRDKFDFVQSKILRDMLQCYSVTQCVFWDNVHPFEAANEILAPAFIGQGFSLLG</sequence>
<name>A0A8S9NU41_BRACR</name>
<dbReference type="InterPro" id="IPR036514">
    <property type="entry name" value="SGNH_hydro_sf"/>
</dbReference>
<comment type="similarity">
    <text evidence="1">Belongs to the 'GDSL' lipolytic enzyme family.</text>
</comment>
<dbReference type="AlphaFoldDB" id="A0A8S9NU41"/>
<protein>
    <submittedName>
        <fullName evidence="2">Uncharacterized protein</fullName>
    </submittedName>
</protein>
<evidence type="ECO:0000313" key="2">
    <source>
        <dbReference type="EMBL" id="KAF3505561.1"/>
    </source>
</evidence>
<dbReference type="PANTHER" id="PTHR45642:SF35">
    <property type="entry name" value="GDSL ESTERASE_LIPASE APG"/>
    <property type="match status" value="1"/>
</dbReference>
<dbReference type="GO" id="GO:0016788">
    <property type="term" value="F:hydrolase activity, acting on ester bonds"/>
    <property type="evidence" value="ECO:0007669"/>
    <property type="project" value="InterPro"/>
</dbReference>
<dbReference type="Pfam" id="PF00657">
    <property type="entry name" value="Lipase_GDSL"/>
    <property type="match status" value="1"/>
</dbReference>